<dbReference type="EMBL" id="JAMKPW020000027">
    <property type="protein sequence ID" value="KAK8204368.1"/>
    <property type="molecule type" value="Genomic_DNA"/>
</dbReference>
<comment type="caution">
    <text evidence="1">The sequence shown here is derived from an EMBL/GenBank/DDBJ whole genome shotgun (WGS) entry which is preliminary data.</text>
</comment>
<sequence length="755" mass="83565">MSGPSVYFTLPSPSLFKFPPDSHPPALPPPTEQGSFRSPFPIDYDTFNNALRVEVPLTIAACYIVSVTLINQFNRSRGWKPWWISTTRPFKLFVILHNVFLAIYSAVTFAAMFRALSHTWPGFDIHSNGLAGVADAFCKLHGPRGLGDAAVFNSSTTSWEIKNKLIHLAPEGTPDPTDVGRLWNEGLAFWGWFFYLSKFYEVVDTLIIVAKGKRSATLQTYHHAGAMMCMWAGIRYMSPPIWMFVFINSFIHSLMYTYFTLAALRIRVPVAIKRTLTTMQIAQFLFGASFAAAHLFVKYDVPVSTAYTILHPISSLSSAISSTAAKLSTTATDAATSPTASFGAALKRFLLRAAGDEGVAENVRDRHGDVIMAGAREAVQRYHEETRWKNEYHTVDCIDTSGQSFAIWLNLFYLAPLTALFVRFFVRSYIYRTDAKPQSKGHAIKSASIEAAKGVNREVDDVGKVAEDGIRRLSEGAKDLNEQVRKDLKSMREGRFQGVRKVSERVQSYEKKVKTQAEKLAEKASQEAEELQVKEQTEKLLQKVKEGAQATKEQVQEKLGEVSEKVQDRGEQVKEEAPETGKDIEDNVEQAGQDVTYGAKKTEKKAEKKAGEVADDAKQGVQEAAEDAKAGAHDAAEKAEDETAESEHKPKSGSEVQPGKGFADALKEGLKEGEEQGQEQEQGQEEEQEQEQPQPAYADVLKAGIDKDEEEAKDSEDKAEGDDEGMGSMVDVAKEREVEDGAEGEAEGETEHKQA</sequence>
<organism evidence="1 2">
    <name type="scientific">Zalaria obscura</name>
    <dbReference type="NCBI Taxonomy" id="2024903"/>
    <lineage>
        <taxon>Eukaryota</taxon>
        <taxon>Fungi</taxon>
        <taxon>Dikarya</taxon>
        <taxon>Ascomycota</taxon>
        <taxon>Pezizomycotina</taxon>
        <taxon>Dothideomycetes</taxon>
        <taxon>Dothideomycetidae</taxon>
        <taxon>Dothideales</taxon>
        <taxon>Zalariaceae</taxon>
        <taxon>Zalaria</taxon>
    </lineage>
</organism>
<gene>
    <name evidence="1" type="ORF">M8818_005097</name>
</gene>
<evidence type="ECO:0000313" key="2">
    <source>
        <dbReference type="Proteomes" id="UP001320706"/>
    </source>
</evidence>
<keyword evidence="2" id="KW-1185">Reference proteome</keyword>
<evidence type="ECO:0000313" key="1">
    <source>
        <dbReference type="EMBL" id="KAK8204368.1"/>
    </source>
</evidence>
<accession>A0ACC3SBI9</accession>
<dbReference type="Proteomes" id="UP001320706">
    <property type="component" value="Unassembled WGS sequence"/>
</dbReference>
<name>A0ACC3SBI9_9PEZI</name>
<proteinExistence type="predicted"/>
<protein>
    <submittedName>
        <fullName evidence="1">Uncharacterized protein</fullName>
    </submittedName>
</protein>
<reference evidence="1" key="1">
    <citation type="submission" date="2024-02" db="EMBL/GenBank/DDBJ databases">
        <title>Metagenome Assembled Genome of Zalaria obscura JY119.</title>
        <authorList>
            <person name="Vighnesh L."/>
            <person name="Jagadeeshwari U."/>
            <person name="Venkata Ramana C."/>
            <person name="Sasikala C."/>
        </authorList>
    </citation>
    <scope>NUCLEOTIDE SEQUENCE</scope>
    <source>
        <strain evidence="1">JY119</strain>
    </source>
</reference>